<feature type="transmembrane region" description="Helical" evidence="8">
    <location>
        <begin position="210"/>
        <end position="230"/>
    </location>
</feature>
<sequence>METDPHILTQYRRHVGRKRLFVFSLMAAIGLLGTFSITRGPLTLSIPEVYATLLNRFFPDYFSTPGELAIRAIWYMRLPRLLMGLAAGFNLAIAGAVMQPVLRNPLASPFTLGISAGAGFGAALAIIFGKGLGGGVFFVVINAFVFSLLTAMLILGMSRYKGATPGNMVLAGIALSYLFGAGTTVMQYFADSWAVTEVVFWMVGSLGKSTWSSLRFMLPVMLLCIPYLLLKTRDLNVMNTGDDVAVSLGANVRRARLLILMAASILTAITICFTGAIGFIGLVAPHMARMILGGDNRFVVPAAGLVGALLLSASDLVAMNIIPPTVIPIGIMTAFMGVPLFLYLIMKNRSELWR</sequence>
<dbReference type="PANTHER" id="PTHR30472">
    <property type="entry name" value="FERRIC ENTEROBACTIN TRANSPORT SYSTEM PERMEASE PROTEIN"/>
    <property type="match status" value="1"/>
</dbReference>
<feature type="transmembrane region" description="Helical" evidence="8">
    <location>
        <begin position="81"/>
        <end position="98"/>
    </location>
</feature>
<evidence type="ECO:0000256" key="6">
    <source>
        <dbReference type="ARBA" id="ARBA00022989"/>
    </source>
</evidence>
<name>A0A5K8A9C0_9BACT</name>
<dbReference type="InterPro" id="IPR037294">
    <property type="entry name" value="ABC_BtuC-like"/>
</dbReference>
<evidence type="ECO:0000256" key="3">
    <source>
        <dbReference type="ARBA" id="ARBA00022448"/>
    </source>
</evidence>
<comment type="subcellular location">
    <subcellularLocation>
        <location evidence="1">Cell membrane</location>
        <topology evidence="1">Multi-pass membrane protein</topology>
    </subcellularLocation>
</comment>
<feature type="transmembrane region" description="Helical" evidence="8">
    <location>
        <begin position="135"/>
        <end position="156"/>
    </location>
</feature>
<dbReference type="SUPFAM" id="SSF81345">
    <property type="entry name" value="ABC transporter involved in vitamin B12 uptake, BtuC"/>
    <property type="match status" value="1"/>
</dbReference>
<keyword evidence="5 8" id="KW-0812">Transmembrane</keyword>
<dbReference type="GO" id="GO:0033214">
    <property type="term" value="P:siderophore-iron import into cell"/>
    <property type="evidence" value="ECO:0007669"/>
    <property type="project" value="TreeGrafter"/>
</dbReference>
<dbReference type="EMBL" id="AP021879">
    <property type="protein sequence ID" value="BBO89069.1"/>
    <property type="molecule type" value="Genomic_DNA"/>
</dbReference>
<keyword evidence="4" id="KW-1003">Cell membrane</keyword>
<keyword evidence="6 8" id="KW-1133">Transmembrane helix</keyword>
<reference evidence="9 10" key="1">
    <citation type="submission" date="2019-11" db="EMBL/GenBank/DDBJ databases">
        <title>Comparative genomics of hydrocarbon-degrading Desulfosarcina strains.</title>
        <authorList>
            <person name="Watanabe M."/>
            <person name="Kojima H."/>
            <person name="Fukui M."/>
        </authorList>
    </citation>
    <scope>NUCLEOTIDE SEQUENCE [LARGE SCALE GENOMIC DNA]</scope>
    <source>
        <strain evidence="10">oXyS1</strain>
    </source>
</reference>
<comment type="similarity">
    <text evidence="2">Belongs to the binding-protein-dependent transport system permease family. FecCD subfamily.</text>
</comment>
<organism evidence="9 10">
    <name type="scientific">Desulfosarcina ovata subsp. ovata</name>
    <dbReference type="NCBI Taxonomy" id="2752305"/>
    <lineage>
        <taxon>Bacteria</taxon>
        <taxon>Pseudomonadati</taxon>
        <taxon>Thermodesulfobacteriota</taxon>
        <taxon>Desulfobacteria</taxon>
        <taxon>Desulfobacterales</taxon>
        <taxon>Desulfosarcinaceae</taxon>
        <taxon>Desulfosarcina</taxon>
    </lineage>
</organism>
<dbReference type="PANTHER" id="PTHR30472:SF25">
    <property type="entry name" value="ABC TRANSPORTER PERMEASE PROTEIN MJ0876-RELATED"/>
    <property type="match status" value="1"/>
</dbReference>
<gene>
    <name evidence="9" type="ORF">DSCOOX_22490</name>
</gene>
<dbReference type="Gene3D" id="1.10.3470.10">
    <property type="entry name" value="ABC transporter involved in vitamin B12 uptake, BtuC"/>
    <property type="match status" value="1"/>
</dbReference>
<accession>A0A5K8A9C0</accession>
<dbReference type="Pfam" id="PF01032">
    <property type="entry name" value="FecCD"/>
    <property type="match status" value="1"/>
</dbReference>
<dbReference type="InterPro" id="IPR000522">
    <property type="entry name" value="ABC_transptr_permease_BtuC"/>
</dbReference>
<proteinExistence type="inferred from homology"/>
<keyword evidence="10" id="KW-1185">Reference proteome</keyword>
<evidence type="ECO:0000256" key="5">
    <source>
        <dbReference type="ARBA" id="ARBA00022692"/>
    </source>
</evidence>
<dbReference type="RefSeq" id="WP_155310304.1">
    <property type="nucleotide sequence ID" value="NZ_AP021879.1"/>
</dbReference>
<dbReference type="FunFam" id="1.10.3470.10:FF:000001">
    <property type="entry name" value="Vitamin B12 ABC transporter permease BtuC"/>
    <property type="match status" value="1"/>
</dbReference>
<evidence type="ECO:0000256" key="2">
    <source>
        <dbReference type="ARBA" id="ARBA00007935"/>
    </source>
</evidence>
<dbReference type="AlphaFoldDB" id="A0A5K8A9C0"/>
<feature type="transmembrane region" description="Helical" evidence="8">
    <location>
        <begin position="110"/>
        <end position="129"/>
    </location>
</feature>
<feature type="transmembrane region" description="Helical" evidence="8">
    <location>
        <begin position="257"/>
        <end position="283"/>
    </location>
</feature>
<dbReference type="Proteomes" id="UP000422108">
    <property type="component" value="Chromosome"/>
</dbReference>
<dbReference type="GO" id="GO:0022857">
    <property type="term" value="F:transmembrane transporter activity"/>
    <property type="evidence" value="ECO:0007669"/>
    <property type="project" value="InterPro"/>
</dbReference>
<feature type="transmembrane region" description="Helical" evidence="8">
    <location>
        <begin position="298"/>
        <end position="318"/>
    </location>
</feature>
<evidence type="ECO:0000313" key="9">
    <source>
        <dbReference type="EMBL" id="BBO89069.1"/>
    </source>
</evidence>
<dbReference type="CDD" id="cd06550">
    <property type="entry name" value="TM_ABC_iron-siderophores_like"/>
    <property type="match status" value="1"/>
</dbReference>
<feature type="transmembrane region" description="Helical" evidence="8">
    <location>
        <begin position="20"/>
        <end position="38"/>
    </location>
</feature>
<keyword evidence="7 8" id="KW-0472">Membrane</keyword>
<protein>
    <submittedName>
        <fullName evidence="9">Iron ABC transporter permease</fullName>
    </submittedName>
</protein>
<evidence type="ECO:0000256" key="4">
    <source>
        <dbReference type="ARBA" id="ARBA00022475"/>
    </source>
</evidence>
<feature type="transmembrane region" description="Helical" evidence="8">
    <location>
        <begin position="168"/>
        <end position="190"/>
    </location>
</feature>
<dbReference type="GO" id="GO:0005886">
    <property type="term" value="C:plasma membrane"/>
    <property type="evidence" value="ECO:0007669"/>
    <property type="project" value="UniProtKB-SubCell"/>
</dbReference>
<keyword evidence="3" id="KW-0813">Transport</keyword>
<evidence type="ECO:0000256" key="8">
    <source>
        <dbReference type="SAM" id="Phobius"/>
    </source>
</evidence>
<evidence type="ECO:0000256" key="1">
    <source>
        <dbReference type="ARBA" id="ARBA00004651"/>
    </source>
</evidence>
<evidence type="ECO:0000256" key="7">
    <source>
        <dbReference type="ARBA" id="ARBA00023136"/>
    </source>
</evidence>
<feature type="transmembrane region" description="Helical" evidence="8">
    <location>
        <begin position="325"/>
        <end position="346"/>
    </location>
</feature>
<evidence type="ECO:0000313" key="10">
    <source>
        <dbReference type="Proteomes" id="UP000422108"/>
    </source>
</evidence>